<keyword evidence="2" id="KW-1185">Reference proteome</keyword>
<evidence type="ECO:0000313" key="2">
    <source>
        <dbReference type="Proteomes" id="UP000821865"/>
    </source>
</evidence>
<gene>
    <name evidence="1" type="ORF">HPB49_001531</name>
</gene>
<accession>A0ACB8CUG5</accession>
<organism evidence="1 2">
    <name type="scientific">Dermacentor silvarum</name>
    <name type="common">Tick</name>
    <dbReference type="NCBI Taxonomy" id="543639"/>
    <lineage>
        <taxon>Eukaryota</taxon>
        <taxon>Metazoa</taxon>
        <taxon>Ecdysozoa</taxon>
        <taxon>Arthropoda</taxon>
        <taxon>Chelicerata</taxon>
        <taxon>Arachnida</taxon>
        <taxon>Acari</taxon>
        <taxon>Parasitiformes</taxon>
        <taxon>Ixodida</taxon>
        <taxon>Ixodoidea</taxon>
        <taxon>Ixodidae</taxon>
        <taxon>Rhipicephalinae</taxon>
        <taxon>Dermacentor</taxon>
    </lineage>
</organism>
<dbReference type="EMBL" id="CM023473">
    <property type="protein sequence ID" value="KAH7952815.1"/>
    <property type="molecule type" value="Genomic_DNA"/>
</dbReference>
<sequence>MSVAHDGKGDIKLHLTTTKHQSFLRAAEKQRAVSNFFGNSNEDSAVHAECVFTGFLIKHYLPLSVSDHIGPLLRKMFTKWEDAKRYECGRTKTTAIVHEMATEVQGEMMKSLKRRISLLQSMAAMTPHHNFTLSWQPSCN</sequence>
<reference evidence="1" key="1">
    <citation type="submission" date="2020-05" db="EMBL/GenBank/DDBJ databases">
        <title>Large-scale comparative analyses of tick genomes elucidate their genetic diversity and vector capacities.</title>
        <authorList>
            <person name="Jia N."/>
            <person name="Wang J."/>
            <person name="Shi W."/>
            <person name="Du L."/>
            <person name="Sun Y."/>
            <person name="Zhan W."/>
            <person name="Jiang J."/>
            <person name="Wang Q."/>
            <person name="Zhang B."/>
            <person name="Ji P."/>
            <person name="Sakyi L.B."/>
            <person name="Cui X."/>
            <person name="Yuan T."/>
            <person name="Jiang B."/>
            <person name="Yang W."/>
            <person name="Lam T.T.-Y."/>
            <person name="Chang Q."/>
            <person name="Ding S."/>
            <person name="Wang X."/>
            <person name="Zhu J."/>
            <person name="Ruan X."/>
            <person name="Zhao L."/>
            <person name="Wei J."/>
            <person name="Que T."/>
            <person name="Du C."/>
            <person name="Cheng J."/>
            <person name="Dai P."/>
            <person name="Han X."/>
            <person name="Huang E."/>
            <person name="Gao Y."/>
            <person name="Liu J."/>
            <person name="Shao H."/>
            <person name="Ye R."/>
            <person name="Li L."/>
            <person name="Wei W."/>
            <person name="Wang X."/>
            <person name="Wang C."/>
            <person name="Yang T."/>
            <person name="Huo Q."/>
            <person name="Li W."/>
            <person name="Guo W."/>
            <person name="Chen H."/>
            <person name="Zhou L."/>
            <person name="Ni X."/>
            <person name="Tian J."/>
            <person name="Zhou Y."/>
            <person name="Sheng Y."/>
            <person name="Liu T."/>
            <person name="Pan Y."/>
            <person name="Xia L."/>
            <person name="Li J."/>
            <person name="Zhao F."/>
            <person name="Cao W."/>
        </authorList>
    </citation>
    <scope>NUCLEOTIDE SEQUENCE</scope>
    <source>
        <strain evidence="1">Dsil-2018</strain>
    </source>
</reference>
<protein>
    <submittedName>
        <fullName evidence="1">Uncharacterized protein</fullName>
    </submittedName>
</protein>
<name>A0ACB8CUG5_DERSI</name>
<proteinExistence type="predicted"/>
<comment type="caution">
    <text evidence="1">The sequence shown here is derived from an EMBL/GenBank/DDBJ whole genome shotgun (WGS) entry which is preliminary data.</text>
</comment>
<dbReference type="Proteomes" id="UP000821865">
    <property type="component" value="Chromosome 4"/>
</dbReference>
<evidence type="ECO:0000313" key="1">
    <source>
        <dbReference type="EMBL" id="KAH7952815.1"/>
    </source>
</evidence>